<dbReference type="PROSITE" id="PS50404">
    <property type="entry name" value="GST_NTER"/>
    <property type="match status" value="1"/>
</dbReference>
<dbReference type="InterPro" id="IPR004045">
    <property type="entry name" value="Glutathione_S-Trfase_N"/>
</dbReference>
<dbReference type="Pfam" id="PF13409">
    <property type="entry name" value="GST_N_2"/>
    <property type="match status" value="1"/>
</dbReference>
<reference evidence="2 3" key="1">
    <citation type="journal article" date="2012" name="Eukaryot. Cell">
        <title>Draft genome sequence of CBS 2479, the standard type strain of Trichosporon asahii.</title>
        <authorList>
            <person name="Yang R.Y."/>
            <person name="Li H.T."/>
            <person name="Zhu H."/>
            <person name="Zhou G.P."/>
            <person name="Wang M."/>
            <person name="Wang L."/>
        </authorList>
    </citation>
    <scope>NUCLEOTIDE SEQUENCE [LARGE SCALE GENOMIC DNA]</scope>
    <source>
        <strain evidence="3">ATCC 90039 / CBS 2479 / JCM 2466 / KCTC 7840 / NCYC 2677 / UAMH 7654</strain>
    </source>
</reference>
<comment type="caution">
    <text evidence="2">The sequence shown here is derived from an EMBL/GenBank/DDBJ whole genome shotgun (WGS) entry which is preliminary data.</text>
</comment>
<dbReference type="RefSeq" id="XP_014183069.1">
    <property type="nucleotide sequence ID" value="XM_014327594.1"/>
</dbReference>
<feature type="domain" description="GST N-terminal" evidence="1">
    <location>
        <begin position="14"/>
        <end position="105"/>
    </location>
</feature>
<dbReference type="Gene3D" id="3.40.30.10">
    <property type="entry name" value="Glutaredoxin"/>
    <property type="match status" value="1"/>
</dbReference>
<sequence length="286" mass="32191">MTTPNEIVFYDIAMAPPRNKTVCSPNPWKTRLALNFKKTPYNTVWVPLPSISKVRQGLKVPACRKFMDGTDFYTLPIIEDPATGKLVGDSYDIAVYLDQQYPQSGGDLFPDIQIDYKLEKDIPILVPLTDCSGSPHPQYAAFNMNVDATFTPYVGLGTLNFPFDPTTAEQTHAEFVRRASVAGITSWEQFEMKGEVRQNTLQAFEKATSGLAKLYQETPGPFLTDKPCYADFIVDGWLQCLSVILPKDEWKMLRSWHNGTFGKLFDALAPYKHVDEETDFTFSEGA</sequence>
<accession>J5TKQ3</accession>
<dbReference type="InterPro" id="IPR036249">
    <property type="entry name" value="Thioredoxin-like_sf"/>
</dbReference>
<organism evidence="2 3">
    <name type="scientific">Trichosporon asahii var. asahii (strain ATCC 90039 / CBS 2479 / JCM 2466 / KCTC 7840 / NBRC 103889/ NCYC 2677 / UAMH 7654)</name>
    <name type="common">Yeast</name>
    <dbReference type="NCBI Taxonomy" id="1186058"/>
    <lineage>
        <taxon>Eukaryota</taxon>
        <taxon>Fungi</taxon>
        <taxon>Dikarya</taxon>
        <taxon>Basidiomycota</taxon>
        <taxon>Agaricomycotina</taxon>
        <taxon>Tremellomycetes</taxon>
        <taxon>Trichosporonales</taxon>
        <taxon>Trichosporonaceae</taxon>
        <taxon>Trichosporon</taxon>
    </lineage>
</organism>
<evidence type="ECO:0000259" key="1">
    <source>
        <dbReference type="PROSITE" id="PS50404"/>
    </source>
</evidence>
<dbReference type="VEuPathDB" id="FungiDB:A1Q1_07358"/>
<dbReference type="AlphaFoldDB" id="J5TKQ3"/>
<evidence type="ECO:0000313" key="3">
    <source>
        <dbReference type="Proteomes" id="UP000002748"/>
    </source>
</evidence>
<protein>
    <recommendedName>
        <fullName evidence="1">GST N-terminal domain-containing protein</fullName>
    </recommendedName>
</protein>
<dbReference type="OrthoDB" id="4951845at2759"/>
<dbReference type="Gene3D" id="1.20.1050.10">
    <property type="match status" value="1"/>
</dbReference>
<evidence type="ECO:0000313" key="2">
    <source>
        <dbReference type="EMBL" id="EJT51386.1"/>
    </source>
</evidence>
<dbReference type="Pfam" id="PF22041">
    <property type="entry name" value="GST_C_7"/>
    <property type="match status" value="1"/>
</dbReference>
<proteinExistence type="predicted"/>
<gene>
    <name evidence="2" type="ORF">A1Q1_07358</name>
</gene>
<dbReference type="Proteomes" id="UP000002748">
    <property type="component" value="Unassembled WGS sequence"/>
</dbReference>
<dbReference type="KEGG" id="tasa:A1Q1_07358"/>
<name>J5TKQ3_TRIAS</name>
<dbReference type="HOGENOM" id="CLU_011226_4_1_1"/>
<dbReference type="SUPFAM" id="SSF52833">
    <property type="entry name" value="Thioredoxin-like"/>
    <property type="match status" value="1"/>
</dbReference>
<dbReference type="EMBL" id="ALBS01000057">
    <property type="protein sequence ID" value="EJT51386.1"/>
    <property type="molecule type" value="Genomic_DNA"/>
</dbReference>
<dbReference type="InterPro" id="IPR054416">
    <property type="entry name" value="GST_UstS-like_C"/>
</dbReference>
<dbReference type="GeneID" id="25990870"/>